<feature type="domain" description="Core-binding (CB)" evidence="7">
    <location>
        <begin position="1"/>
        <end position="82"/>
    </location>
</feature>
<sequence length="275" mass="32226">MSNYDLFEKFRQYMKLRNFSDHTIEIYTRYLSDCFSLTNTDPTHIDEDHIKKYLSHLQQKHVASSTLNTAYSALKLYFGQILRRKFFIHIPRSKRPKQIPSVLSKQEVIRLIAAANNPKHHTMISLLYGAGLRVSELVRLKMKHFDFDRNRIFIEQAKGKKDRYTLLPTTLRKILQKQNTLKKPNDYLFTNPTDYHLTTTTIQKIIKSAAEKADIKKHVHPHTLRHSFATHLLENGTDIRYIQELLGHTKIETTQIYTHVAIRDTSIESPLDAVL</sequence>
<evidence type="ECO:0000256" key="4">
    <source>
        <dbReference type="ARBA" id="ARBA00023172"/>
    </source>
</evidence>
<keyword evidence="2" id="KW-0229">DNA integration</keyword>
<dbReference type="InterPro" id="IPR044068">
    <property type="entry name" value="CB"/>
</dbReference>
<evidence type="ECO:0008006" key="10">
    <source>
        <dbReference type="Google" id="ProtNLM"/>
    </source>
</evidence>
<dbReference type="Pfam" id="PF13495">
    <property type="entry name" value="Phage_int_SAM_4"/>
    <property type="match status" value="1"/>
</dbReference>
<evidence type="ECO:0000259" key="6">
    <source>
        <dbReference type="PROSITE" id="PS51898"/>
    </source>
</evidence>
<name>A0A1F6M707_9BACT</name>
<evidence type="ECO:0000313" key="9">
    <source>
        <dbReference type="Proteomes" id="UP000178742"/>
    </source>
</evidence>
<dbReference type="NCBIfam" id="NF040815">
    <property type="entry name" value="recomb_XerA_Arch"/>
    <property type="match status" value="1"/>
</dbReference>
<dbReference type="InterPro" id="IPR004107">
    <property type="entry name" value="Integrase_SAM-like_N"/>
</dbReference>
<dbReference type="InterPro" id="IPR002104">
    <property type="entry name" value="Integrase_catalytic"/>
</dbReference>
<evidence type="ECO:0000259" key="7">
    <source>
        <dbReference type="PROSITE" id="PS51900"/>
    </source>
</evidence>
<reference evidence="8 9" key="1">
    <citation type="journal article" date="2016" name="Nat. Commun.">
        <title>Thousands of microbial genomes shed light on interconnected biogeochemical processes in an aquifer system.</title>
        <authorList>
            <person name="Anantharaman K."/>
            <person name="Brown C.T."/>
            <person name="Hug L.A."/>
            <person name="Sharon I."/>
            <person name="Castelle C.J."/>
            <person name="Probst A.J."/>
            <person name="Thomas B.C."/>
            <person name="Singh A."/>
            <person name="Wilkins M.J."/>
            <person name="Karaoz U."/>
            <person name="Brodie E.L."/>
            <person name="Williams K.H."/>
            <person name="Hubbard S.S."/>
            <person name="Banfield J.F."/>
        </authorList>
    </citation>
    <scope>NUCLEOTIDE SEQUENCE [LARGE SCALE GENOMIC DNA]</scope>
</reference>
<organism evidence="8 9">
    <name type="scientific">Candidatus Magasanikbacteria bacterium RIFCSPHIGHO2_02_FULL_41_13</name>
    <dbReference type="NCBI Taxonomy" id="1798676"/>
    <lineage>
        <taxon>Bacteria</taxon>
        <taxon>Candidatus Magasanikiibacteriota</taxon>
    </lineage>
</organism>
<dbReference type="InterPro" id="IPR010998">
    <property type="entry name" value="Integrase_recombinase_N"/>
</dbReference>
<dbReference type="GO" id="GO:0003677">
    <property type="term" value="F:DNA binding"/>
    <property type="evidence" value="ECO:0007669"/>
    <property type="project" value="UniProtKB-UniRule"/>
</dbReference>
<dbReference type="InterPro" id="IPR011010">
    <property type="entry name" value="DNA_brk_join_enz"/>
</dbReference>
<proteinExistence type="inferred from homology"/>
<keyword evidence="4" id="KW-0233">DNA recombination</keyword>
<dbReference type="GO" id="GO:0006310">
    <property type="term" value="P:DNA recombination"/>
    <property type="evidence" value="ECO:0007669"/>
    <property type="project" value="UniProtKB-KW"/>
</dbReference>
<dbReference type="Gene3D" id="1.10.150.130">
    <property type="match status" value="1"/>
</dbReference>
<feature type="domain" description="Tyr recombinase" evidence="6">
    <location>
        <begin position="98"/>
        <end position="272"/>
    </location>
</feature>
<evidence type="ECO:0000256" key="2">
    <source>
        <dbReference type="ARBA" id="ARBA00022908"/>
    </source>
</evidence>
<dbReference type="InterPro" id="IPR013762">
    <property type="entry name" value="Integrase-like_cat_sf"/>
</dbReference>
<dbReference type="SUPFAM" id="SSF56349">
    <property type="entry name" value="DNA breaking-rejoining enzymes"/>
    <property type="match status" value="1"/>
</dbReference>
<evidence type="ECO:0000256" key="3">
    <source>
        <dbReference type="ARBA" id="ARBA00023125"/>
    </source>
</evidence>
<evidence type="ECO:0000313" key="8">
    <source>
        <dbReference type="EMBL" id="OGH67396.1"/>
    </source>
</evidence>
<dbReference type="GO" id="GO:0015074">
    <property type="term" value="P:DNA integration"/>
    <property type="evidence" value="ECO:0007669"/>
    <property type="project" value="UniProtKB-KW"/>
</dbReference>
<dbReference type="Pfam" id="PF00589">
    <property type="entry name" value="Phage_integrase"/>
    <property type="match status" value="1"/>
</dbReference>
<accession>A0A1F6M707</accession>
<dbReference type="PANTHER" id="PTHR30349">
    <property type="entry name" value="PHAGE INTEGRASE-RELATED"/>
    <property type="match status" value="1"/>
</dbReference>
<dbReference type="PROSITE" id="PS51900">
    <property type="entry name" value="CB"/>
    <property type="match status" value="1"/>
</dbReference>
<dbReference type="InterPro" id="IPR050090">
    <property type="entry name" value="Tyrosine_recombinase_XerCD"/>
</dbReference>
<keyword evidence="3 5" id="KW-0238">DNA-binding</keyword>
<dbReference type="PANTHER" id="PTHR30349:SF64">
    <property type="entry name" value="PROPHAGE INTEGRASE INTD-RELATED"/>
    <property type="match status" value="1"/>
</dbReference>
<dbReference type="Gene3D" id="1.10.443.10">
    <property type="entry name" value="Intergrase catalytic core"/>
    <property type="match status" value="1"/>
</dbReference>
<dbReference type="STRING" id="1798676.A3B90_03030"/>
<gene>
    <name evidence="8" type="ORF">A3B90_03030</name>
</gene>
<protein>
    <recommendedName>
        <fullName evidence="10">Integrase</fullName>
    </recommendedName>
</protein>
<comment type="similarity">
    <text evidence="1">Belongs to the 'phage' integrase family.</text>
</comment>
<dbReference type="EMBL" id="MFPX01000001">
    <property type="protein sequence ID" value="OGH67396.1"/>
    <property type="molecule type" value="Genomic_DNA"/>
</dbReference>
<comment type="caution">
    <text evidence="8">The sequence shown here is derived from an EMBL/GenBank/DDBJ whole genome shotgun (WGS) entry which is preliminary data.</text>
</comment>
<evidence type="ECO:0000256" key="5">
    <source>
        <dbReference type="PROSITE-ProRule" id="PRU01248"/>
    </source>
</evidence>
<dbReference type="Proteomes" id="UP000178742">
    <property type="component" value="Unassembled WGS sequence"/>
</dbReference>
<evidence type="ECO:0000256" key="1">
    <source>
        <dbReference type="ARBA" id="ARBA00008857"/>
    </source>
</evidence>
<dbReference type="PROSITE" id="PS51898">
    <property type="entry name" value="TYR_RECOMBINASE"/>
    <property type="match status" value="1"/>
</dbReference>
<dbReference type="AlphaFoldDB" id="A0A1F6M707"/>